<comment type="similarity">
    <text evidence="2">Belongs to the MscS (TC 1.A.23) family.</text>
</comment>
<feature type="transmembrane region" description="Helical" evidence="8">
    <location>
        <begin position="556"/>
        <end position="579"/>
    </location>
</feature>
<dbReference type="SUPFAM" id="SSF50182">
    <property type="entry name" value="Sm-like ribonucleoproteins"/>
    <property type="match status" value="1"/>
</dbReference>
<feature type="region of interest" description="Disordered" evidence="7">
    <location>
        <begin position="776"/>
        <end position="808"/>
    </location>
</feature>
<feature type="transmembrane region" description="Helical" evidence="8">
    <location>
        <begin position="204"/>
        <end position="222"/>
    </location>
</feature>
<evidence type="ECO:0000256" key="6">
    <source>
        <dbReference type="ARBA" id="ARBA00023136"/>
    </source>
</evidence>
<feature type="domain" description="DUF3772" evidence="11">
    <location>
        <begin position="127"/>
        <end position="177"/>
    </location>
</feature>
<dbReference type="Gene3D" id="1.10.287.1260">
    <property type="match status" value="1"/>
</dbReference>
<evidence type="ECO:0000313" key="13">
    <source>
        <dbReference type="EMBL" id="SDY28912.1"/>
    </source>
</evidence>
<dbReference type="Proteomes" id="UP000199026">
    <property type="component" value="Unassembled WGS sequence"/>
</dbReference>
<feature type="signal peptide" evidence="9">
    <location>
        <begin position="1"/>
        <end position="27"/>
    </location>
</feature>
<dbReference type="InterPro" id="IPR011014">
    <property type="entry name" value="MscS_channel_TM-2"/>
</dbReference>
<dbReference type="InterPro" id="IPR010920">
    <property type="entry name" value="LSM_dom_sf"/>
</dbReference>
<dbReference type="Gene3D" id="3.30.70.100">
    <property type="match status" value="1"/>
</dbReference>
<feature type="domain" description="Mechanosensitive ion channel MscS C-terminal" evidence="12">
    <location>
        <begin position="676"/>
        <end position="758"/>
    </location>
</feature>
<dbReference type="InterPro" id="IPR006685">
    <property type="entry name" value="MscS_channel_2nd"/>
</dbReference>
<evidence type="ECO:0000256" key="4">
    <source>
        <dbReference type="ARBA" id="ARBA00022692"/>
    </source>
</evidence>
<feature type="transmembrane region" description="Helical" evidence="8">
    <location>
        <begin position="322"/>
        <end position="339"/>
    </location>
</feature>
<feature type="transmembrane region" description="Helical" evidence="8">
    <location>
        <begin position="401"/>
        <end position="422"/>
    </location>
</feature>
<dbReference type="PANTHER" id="PTHR30347">
    <property type="entry name" value="POTASSIUM CHANNEL RELATED"/>
    <property type="match status" value="1"/>
</dbReference>
<comment type="subcellular location">
    <subcellularLocation>
        <location evidence="1">Cell membrane</location>
        <topology evidence="1">Multi-pass membrane protein</topology>
    </subcellularLocation>
</comment>
<dbReference type="AlphaFoldDB" id="A0A1H3IMJ5"/>
<dbReference type="RefSeq" id="WP_089888549.1">
    <property type="nucleotide sequence ID" value="NZ_CALJFH010000034.1"/>
</dbReference>
<feature type="transmembrane region" description="Helical" evidence="8">
    <location>
        <begin position="585"/>
        <end position="614"/>
    </location>
</feature>
<evidence type="ECO:0000256" key="2">
    <source>
        <dbReference type="ARBA" id="ARBA00008017"/>
    </source>
</evidence>
<dbReference type="PANTHER" id="PTHR30347:SF1">
    <property type="entry name" value="MECHANOSENSITIVE CHANNEL MSCK"/>
    <property type="match status" value="1"/>
</dbReference>
<dbReference type="InterPro" id="IPR023408">
    <property type="entry name" value="MscS_beta-dom_sf"/>
</dbReference>
<dbReference type="InterPro" id="IPR052702">
    <property type="entry name" value="MscS-like_channel"/>
</dbReference>
<dbReference type="InterPro" id="IPR006686">
    <property type="entry name" value="MscS_channel_CS"/>
</dbReference>
<evidence type="ECO:0000256" key="3">
    <source>
        <dbReference type="ARBA" id="ARBA00022475"/>
    </source>
</evidence>
<accession>A0A1H3IMJ5</accession>
<dbReference type="GO" id="GO:0008381">
    <property type="term" value="F:mechanosensitive monoatomic ion channel activity"/>
    <property type="evidence" value="ECO:0007669"/>
    <property type="project" value="UniProtKB-ARBA"/>
</dbReference>
<dbReference type="SUPFAM" id="SSF82861">
    <property type="entry name" value="Mechanosensitive channel protein MscS (YggB), transmembrane region"/>
    <property type="match status" value="1"/>
</dbReference>
<gene>
    <name evidence="13" type="ORF">SAMN05444486_1011162</name>
</gene>
<evidence type="ECO:0000256" key="8">
    <source>
        <dbReference type="SAM" id="Phobius"/>
    </source>
</evidence>
<keyword evidence="4 8" id="KW-0812">Transmembrane</keyword>
<feature type="transmembrane region" description="Helical" evidence="8">
    <location>
        <begin position="466"/>
        <end position="485"/>
    </location>
</feature>
<evidence type="ECO:0000256" key="9">
    <source>
        <dbReference type="SAM" id="SignalP"/>
    </source>
</evidence>
<dbReference type="GeneID" id="78123944"/>
<feature type="transmembrane region" description="Helical" evidence="8">
    <location>
        <begin position="280"/>
        <end position="302"/>
    </location>
</feature>
<dbReference type="EMBL" id="FNPR01000001">
    <property type="protein sequence ID" value="SDY28912.1"/>
    <property type="molecule type" value="Genomic_DNA"/>
</dbReference>
<name>A0A1H3IMJ5_9RHOB</name>
<feature type="transmembrane region" description="Helical" evidence="8">
    <location>
        <begin position="428"/>
        <end position="445"/>
    </location>
</feature>
<dbReference type="InterPro" id="IPR011066">
    <property type="entry name" value="MscS_channel_C_sf"/>
</dbReference>
<feature type="transmembrane region" description="Helical" evidence="8">
    <location>
        <begin position="513"/>
        <end position="535"/>
    </location>
</feature>
<evidence type="ECO:0000259" key="12">
    <source>
        <dbReference type="Pfam" id="PF21082"/>
    </source>
</evidence>
<dbReference type="InterPro" id="IPR049278">
    <property type="entry name" value="MS_channel_C"/>
</dbReference>
<dbReference type="Gene3D" id="2.30.30.60">
    <property type="match status" value="1"/>
</dbReference>
<keyword evidence="14" id="KW-1185">Reference proteome</keyword>
<evidence type="ECO:0000259" key="10">
    <source>
        <dbReference type="Pfam" id="PF00924"/>
    </source>
</evidence>
<keyword evidence="9" id="KW-0732">Signal</keyword>
<dbReference type="Pfam" id="PF00924">
    <property type="entry name" value="MS_channel_2nd"/>
    <property type="match status" value="1"/>
</dbReference>
<feature type="compositionally biased region" description="Basic and acidic residues" evidence="7">
    <location>
        <begin position="797"/>
        <end position="808"/>
    </location>
</feature>
<evidence type="ECO:0000313" key="14">
    <source>
        <dbReference type="Proteomes" id="UP000199026"/>
    </source>
</evidence>
<evidence type="ECO:0000256" key="7">
    <source>
        <dbReference type="SAM" id="MobiDB-lite"/>
    </source>
</evidence>
<feature type="domain" description="Mechanosensitive ion channel MscS" evidence="10">
    <location>
        <begin position="601"/>
        <end position="668"/>
    </location>
</feature>
<keyword evidence="3" id="KW-1003">Cell membrane</keyword>
<evidence type="ECO:0000259" key="11">
    <source>
        <dbReference type="Pfam" id="PF12607"/>
    </source>
</evidence>
<evidence type="ECO:0000256" key="5">
    <source>
        <dbReference type="ARBA" id="ARBA00022989"/>
    </source>
</evidence>
<dbReference type="PROSITE" id="PS01246">
    <property type="entry name" value="UPF0003"/>
    <property type="match status" value="1"/>
</dbReference>
<evidence type="ECO:0000256" key="1">
    <source>
        <dbReference type="ARBA" id="ARBA00004651"/>
    </source>
</evidence>
<dbReference type="InterPro" id="IPR022249">
    <property type="entry name" value="DUF3772"/>
</dbReference>
<keyword evidence="6 8" id="KW-0472">Membrane</keyword>
<dbReference type="OrthoDB" id="9799209at2"/>
<protein>
    <submittedName>
        <fullName evidence="13">Small-conductance mechanosensitive channel</fullName>
    </submittedName>
</protein>
<dbReference type="GO" id="GO:0005886">
    <property type="term" value="C:plasma membrane"/>
    <property type="evidence" value="ECO:0007669"/>
    <property type="project" value="UniProtKB-SubCell"/>
</dbReference>
<keyword evidence="5 8" id="KW-1133">Transmembrane helix</keyword>
<feature type="transmembrane region" description="Helical" evidence="8">
    <location>
        <begin position="351"/>
        <end position="369"/>
    </location>
</feature>
<dbReference type="Pfam" id="PF12607">
    <property type="entry name" value="DUF3772"/>
    <property type="match status" value="1"/>
</dbReference>
<proteinExistence type="inferred from homology"/>
<sequence>MILKHLLFRGLPALIVALMLLGTPTLAQTGNGAKPDYDAWQTLATRIEDAVEAGRASDTVLENLRNDLTSWRADFVGAKDLNVRTIAAVQAQISALGPAPETGLEPDEIAAQRETLNARLAELEAPRKRAEVAQSRADALIGEIDRILSERQTNAFLERGPSPLNPTLWSRGWGTFKNSLVSTRGEIVSSWNNPNQREAFISNLPRFIAIVAVSIVFLLLGWRWVRALSERFVRQRSTARGWLTAFVLSVVQLGVATLGLFGLAIAVYYSELVGLRIDPLLGAVIEGGFFIIVSVWLSAFVFAPADRSFHSFSLTEAQNTKGRYIVIGLGIVFGLSFVLDEFSRYDSWSSSTNAVVYFPLVISGGYLLWRLGRLLRLHSAAVVAAASADEVPRYVDRMYGLLGRVIILAGLGGAFIAAVGYFEAGRTIVFQSIETLVLIAFLILAQRVVAELWVVVRRGADDARDGLLPTLSGFVLLLVALPQFFRIWGTSDARISEFWSSAREGVTVGDTKITAGAFLTFAIVFSIGYIVTRVLQGALKNTVLPKTKMDIGGQNALVSGVGYIGIFLAALAAITGAGIDLSSLAIVAGALSVGIGFGLQNIVSNFVSGIILLIERPISEGDWIEVGGTHGTVRDISVRSTRIETFDRSDVILPNADLISGKVTNYTRGNTVGRVIVPVGVAYGNDTRKIEKILFEIAEEHPMVLANPKPNVIFQGFGADSLDFEIRAILRDVNFVLSVRSDMNHEIARRFKEEGVEIPFSQRDIWIRNPEALVPSVPRAEAKPPKAAKPKVSRAKSTSDDDKNGGGK</sequence>
<organism evidence="13 14">
    <name type="scientific">Lentibacter algarum</name>
    <dbReference type="NCBI Taxonomy" id="576131"/>
    <lineage>
        <taxon>Bacteria</taxon>
        <taxon>Pseudomonadati</taxon>
        <taxon>Pseudomonadota</taxon>
        <taxon>Alphaproteobacteria</taxon>
        <taxon>Rhodobacterales</taxon>
        <taxon>Roseobacteraceae</taxon>
        <taxon>Lentibacter</taxon>
    </lineage>
</organism>
<feature type="chain" id="PRO_5011719499" evidence="9">
    <location>
        <begin position="28"/>
        <end position="808"/>
    </location>
</feature>
<dbReference type="Pfam" id="PF21082">
    <property type="entry name" value="MS_channel_3rd"/>
    <property type="match status" value="1"/>
</dbReference>
<feature type="transmembrane region" description="Helical" evidence="8">
    <location>
        <begin position="243"/>
        <end position="268"/>
    </location>
</feature>
<reference evidence="13 14" key="1">
    <citation type="submission" date="2016-10" db="EMBL/GenBank/DDBJ databases">
        <authorList>
            <person name="de Groot N.N."/>
        </authorList>
    </citation>
    <scope>NUCLEOTIDE SEQUENCE [LARGE SCALE GENOMIC DNA]</scope>
    <source>
        <strain evidence="13 14">DSM 24677</strain>
    </source>
</reference>
<dbReference type="STRING" id="576131.SAMN05444486_1011162"/>
<dbReference type="SUPFAM" id="SSF82689">
    <property type="entry name" value="Mechanosensitive channel protein MscS (YggB), C-terminal domain"/>
    <property type="match status" value="1"/>
</dbReference>